<evidence type="ECO:0000313" key="1">
    <source>
        <dbReference type="EMBL" id="GAH76873.1"/>
    </source>
</evidence>
<proteinExistence type="predicted"/>
<dbReference type="EMBL" id="BARU01042935">
    <property type="protein sequence ID" value="GAH76873.1"/>
    <property type="molecule type" value="Genomic_DNA"/>
</dbReference>
<accession>X1K486</accession>
<comment type="caution">
    <text evidence="1">The sequence shown here is derived from an EMBL/GenBank/DDBJ whole genome shotgun (WGS) entry which is preliminary data.</text>
</comment>
<feature type="non-terminal residue" evidence="1">
    <location>
        <position position="1"/>
    </location>
</feature>
<sequence>TILDIIYNYRITDYEHVVTIRAKLIELNNSKIIQEDLINGSKAWRLKNY</sequence>
<protein>
    <submittedName>
        <fullName evidence="1">Uncharacterized protein</fullName>
    </submittedName>
</protein>
<dbReference type="AlphaFoldDB" id="X1K486"/>
<gene>
    <name evidence="1" type="ORF">S03H2_65850</name>
</gene>
<reference evidence="1" key="1">
    <citation type="journal article" date="2014" name="Front. Microbiol.">
        <title>High frequency of phylogenetically diverse reductive dehalogenase-homologous genes in deep subseafloor sedimentary metagenomes.</title>
        <authorList>
            <person name="Kawai M."/>
            <person name="Futagami T."/>
            <person name="Toyoda A."/>
            <person name="Takaki Y."/>
            <person name="Nishi S."/>
            <person name="Hori S."/>
            <person name="Arai W."/>
            <person name="Tsubouchi T."/>
            <person name="Morono Y."/>
            <person name="Uchiyama I."/>
            <person name="Ito T."/>
            <person name="Fujiyama A."/>
            <person name="Inagaki F."/>
            <person name="Takami H."/>
        </authorList>
    </citation>
    <scope>NUCLEOTIDE SEQUENCE</scope>
    <source>
        <strain evidence="1">Expedition CK06-06</strain>
    </source>
</reference>
<name>X1K486_9ZZZZ</name>
<organism evidence="1">
    <name type="scientific">marine sediment metagenome</name>
    <dbReference type="NCBI Taxonomy" id="412755"/>
    <lineage>
        <taxon>unclassified sequences</taxon>
        <taxon>metagenomes</taxon>
        <taxon>ecological metagenomes</taxon>
    </lineage>
</organism>